<dbReference type="STRING" id="288004.AL038_05775"/>
<dbReference type="InterPro" id="IPR016541">
    <property type="entry name" value="UCP008505"/>
</dbReference>
<organism evidence="1 2">
    <name type="scientific">Beggiatoa leptomitoformis</name>
    <dbReference type="NCBI Taxonomy" id="288004"/>
    <lineage>
        <taxon>Bacteria</taxon>
        <taxon>Pseudomonadati</taxon>
        <taxon>Pseudomonadota</taxon>
        <taxon>Gammaproteobacteria</taxon>
        <taxon>Thiotrichales</taxon>
        <taxon>Thiotrichaceae</taxon>
        <taxon>Beggiatoa</taxon>
    </lineage>
</organism>
<evidence type="ECO:0000313" key="2">
    <source>
        <dbReference type="Proteomes" id="UP000234271"/>
    </source>
</evidence>
<dbReference type="AlphaFoldDB" id="A0A2N9Y9X5"/>
<dbReference type="Proteomes" id="UP000234271">
    <property type="component" value="Chromosome"/>
</dbReference>
<gene>
    <name evidence="1" type="ORF">BLE401_00200</name>
</gene>
<dbReference type="KEGG" id="blep:AL038_05775"/>
<dbReference type="Gene3D" id="3.40.50.1010">
    <property type="entry name" value="5'-nuclease"/>
    <property type="match status" value="1"/>
</dbReference>
<dbReference type="OrthoDB" id="338425at2"/>
<dbReference type="SUPFAM" id="SSF88723">
    <property type="entry name" value="PIN domain-like"/>
    <property type="match status" value="1"/>
</dbReference>
<dbReference type="RefSeq" id="WP_062150315.1">
    <property type="nucleotide sequence ID" value="NZ_CP012373.2"/>
</dbReference>
<accession>A0A2N9Y9X5</accession>
<dbReference type="EMBL" id="CP018889">
    <property type="protein sequence ID" value="AUI67266.1"/>
    <property type="molecule type" value="Genomic_DNA"/>
</dbReference>
<keyword evidence="2" id="KW-1185">Reference proteome</keyword>
<reference evidence="2" key="1">
    <citation type="submission" date="2016-12" db="EMBL/GenBank/DDBJ databases">
        <title>Complete Genome Sequence of Beggiatoa leptomitiformis D-401.</title>
        <authorList>
            <person name="Fomenkov A."/>
            <person name="Vincze T."/>
            <person name="Grabovich M."/>
            <person name="Anton B.P."/>
            <person name="Dubinina G."/>
            <person name="Orlova M."/>
            <person name="Belousova E."/>
            <person name="Roberts R.J."/>
        </authorList>
    </citation>
    <scope>NUCLEOTIDE SEQUENCE [LARGE SCALE GENOMIC DNA]</scope>
    <source>
        <strain evidence="2">D-401</strain>
    </source>
</reference>
<dbReference type="Pfam" id="PF14367">
    <property type="entry name" value="DUF4411"/>
    <property type="match status" value="1"/>
</dbReference>
<proteinExistence type="predicted"/>
<name>A0A2N9Y9X5_9GAMM</name>
<sequence length="176" mass="20488">MGSTSKFLLDANVFIQAKNLHYCFDFCQVFWDWIIQAHQAGIVFSIDKVKQELENGKEDDPVRQWIDDERLSKFFLADLNDTQVVNVYREIVNWISRDTHYTELAKAEFLRADIADASLIAVAMTHNYTIVTHERSDPNAKRRVLIPDAAKEFRVECVLIYDLLSKYAAHSFQLKQ</sequence>
<dbReference type="InterPro" id="IPR029060">
    <property type="entry name" value="PIN-like_dom_sf"/>
</dbReference>
<evidence type="ECO:0000313" key="1">
    <source>
        <dbReference type="EMBL" id="AUI67266.1"/>
    </source>
</evidence>
<protein>
    <submittedName>
        <fullName evidence="1">DUF4411 family protein</fullName>
    </submittedName>
</protein>